<sequence length="222" mass="25305">MMRFMYCFHVPDNFLFLYSFSSSWRPWGDRRLYGGRVKRFNLRRRGSPMTKAEMRPPFLKYFVPLDLATQHHTSRLSAFGNLSFVLIAAVVTLAFADRDALVSSRGILYDMNEVPDCAIRSIYGTWARNTLLEISLTFFGRAVSILQAFPKFDGSDRACLQQILLLSPLQVFALAAAIMPHSARHVIYTVATLCTSGATSAPKTDFHLLYSGQRLYNRLWTK</sequence>
<dbReference type="Proteomes" id="UP000007115">
    <property type="component" value="Unassembled WGS sequence"/>
</dbReference>
<comment type="caution">
    <text evidence="1">The sequence shown here is derived from an EMBL/GenBank/DDBJ whole genome shotgun (WGS) entry which is preliminary data.</text>
</comment>
<gene>
    <name evidence="1" type="ORF">TRIVIDRAFT_60067</name>
</gene>
<reference evidence="1 2" key="1">
    <citation type="journal article" date="2011" name="Genome Biol.">
        <title>Comparative genome sequence analysis underscores mycoparasitism as the ancestral life style of Trichoderma.</title>
        <authorList>
            <person name="Kubicek C.P."/>
            <person name="Herrera-Estrella A."/>
            <person name="Seidl-Seiboth V."/>
            <person name="Martinez D.A."/>
            <person name="Druzhinina I.S."/>
            <person name="Thon M."/>
            <person name="Zeilinger S."/>
            <person name="Casas-Flores S."/>
            <person name="Horwitz B.A."/>
            <person name="Mukherjee P.K."/>
            <person name="Mukherjee M."/>
            <person name="Kredics L."/>
            <person name="Alcaraz L.D."/>
            <person name="Aerts A."/>
            <person name="Antal Z."/>
            <person name="Atanasova L."/>
            <person name="Cervantes-Badillo M.G."/>
            <person name="Challacombe J."/>
            <person name="Chertkov O."/>
            <person name="McCluskey K."/>
            <person name="Coulpier F."/>
            <person name="Deshpande N."/>
            <person name="von Doehren H."/>
            <person name="Ebbole D.J."/>
            <person name="Esquivel-Naranjo E.U."/>
            <person name="Fekete E."/>
            <person name="Flipphi M."/>
            <person name="Glaser F."/>
            <person name="Gomez-Rodriguez E.Y."/>
            <person name="Gruber S."/>
            <person name="Han C."/>
            <person name="Henrissat B."/>
            <person name="Hermosa R."/>
            <person name="Hernandez-Onate M."/>
            <person name="Karaffa L."/>
            <person name="Kosti I."/>
            <person name="Le Crom S."/>
            <person name="Lindquist E."/>
            <person name="Lucas S."/>
            <person name="Luebeck M."/>
            <person name="Luebeck P.S."/>
            <person name="Margeot A."/>
            <person name="Metz B."/>
            <person name="Misra M."/>
            <person name="Nevalainen H."/>
            <person name="Omann M."/>
            <person name="Packer N."/>
            <person name="Perrone G."/>
            <person name="Uresti-Rivera E.E."/>
            <person name="Salamov A."/>
            <person name="Schmoll M."/>
            <person name="Seiboth B."/>
            <person name="Shapiro H."/>
            <person name="Sukno S."/>
            <person name="Tamayo-Ramos J.A."/>
            <person name="Tisch D."/>
            <person name="Wiest A."/>
            <person name="Wilkinson H.H."/>
            <person name="Zhang M."/>
            <person name="Coutinho P.M."/>
            <person name="Kenerley C.M."/>
            <person name="Monte E."/>
            <person name="Baker S.E."/>
            <person name="Grigoriev I.V."/>
        </authorList>
    </citation>
    <scope>NUCLEOTIDE SEQUENCE [LARGE SCALE GENOMIC DNA]</scope>
    <source>
        <strain evidence="2">Gv29-8 / FGSC 10586</strain>
    </source>
</reference>
<evidence type="ECO:0000313" key="2">
    <source>
        <dbReference type="Proteomes" id="UP000007115"/>
    </source>
</evidence>
<dbReference type="GeneID" id="25796018"/>
<name>G9MT86_HYPVG</name>
<keyword evidence="2" id="KW-1185">Reference proteome</keyword>
<dbReference type="EMBL" id="ABDF02000006">
    <property type="protein sequence ID" value="EHK23128.1"/>
    <property type="molecule type" value="Genomic_DNA"/>
</dbReference>
<dbReference type="AlphaFoldDB" id="G9MT86"/>
<dbReference type="InParanoid" id="G9MT86"/>
<accession>G9MT86</accession>
<protein>
    <submittedName>
        <fullName evidence="1">Uncharacterized protein</fullName>
    </submittedName>
</protein>
<dbReference type="HOGENOM" id="CLU_1247951_0_0_1"/>
<dbReference type="RefSeq" id="XP_013957325.1">
    <property type="nucleotide sequence ID" value="XM_014101850.1"/>
</dbReference>
<evidence type="ECO:0000313" key="1">
    <source>
        <dbReference type="EMBL" id="EHK23128.1"/>
    </source>
</evidence>
<organism evidence="1 2">
    <name type="scientific">Hypocrea virens (strain Gv29-8 / FGSC 10586)</name>
    <name type="common">Gliocladium virens</name>
    <name type="synonym">Trichoderma virens</name>
    <dbReference type="NCBI Taxonomy" id="413071"/>
    <lineage>
        <taxon>Eukaryota</taxon>
        <taxon>Fungi</taxon>
        <taxon>Dikarya</taxon>
        <taxon>Ascomycota</taxon>
        <taxon>Pezizomycotina</taxon>
        <taxon>Sordariomycetes</taxon>
        <taxon>Hypocreomycetidae</taxon>
        <taxon>Hypocreales</taxon>
        <taxon>Hypocreaceae</taxon>
        <taxon>Trichoderma</taxon>
    </lineage>
</organism>
<dbReference type="VEuPathDB" id="FungiDB:TRIVIDRAFT_60067"/>
<feature type="non-terminal residue" evidence="1">
    <location>
        <position position="222"/>
    </location>
</feature>
<proteinExistence type="predicted"/>